<feature type="domain" description="6-phosphofructo-2-kinase" evidence="4">
    <location>
        <begin position="6"/>
        <end position="217"/>
    </location>
</feature>
<dbReference type="GO" id="GO:0005829">
    <property type="term" value="C:cytosol"/>
    <property type="evidence" value="ECO:0007669"/>
    <property type="project" value="TreeGrafter"/>
</dbReference>
<dbReference type="SMART" id="SM00855">
    <property type="entry name" value="PGAM"/>
    <property type="match status" value="1"/>
</dbReference>
<dbReference type="InterPro" id="IPR029033">
    <property type="entry name" value="His_PPase_superfam"/>
</dbReference>
<keyword evidence="2" id="KW-0067">ATP-binding</keyword>
<dbReference type="PANTHER" id="PTHR10606">
    <property type="entry name" value="6-PHOSPHOFRUCTO-2-KINASE/FRUCTOSE-2,6-BISPHOSPHATASE"/>
    <property type="match status" value="1"/>
</dbReference>
<feature type="compositionally biased region" description="Low complexity" evidence="3">
    <location>
        <begin position="547"/>
        <end position="557"/>
    </location>
</feature>
<dbReference type="GO" id="GO:0006003">
    <property type="term" value="P:fructose 2,6-bisphosphate metabolic process"/>
    <property type="evidence" value="ECO:0007669"/>
    <property type="project" value="InterPro"/>
</dbReference>
<evidence type="ECO:0000256" key="3">
    <source>
        <dbReference type="SAM" id="MobiDB-lite"/>
    </source>
</evidence>
<dbReference type="PIRSF" id="PIRSF000709">
    <property type="entry name" value="6PFK_2-Ptase"/>
    <property type="match status" value="1"/>
</dbReference>
<reference evidence="5 6" key="1">
    <citation type="submission" date="2016-09" db="EMBL/GenBank/DDBJ databases">
        <title>Extensive genetic diversity and differential bi-allelic expression allows diatom success in the polar Southern Ocean.</title>
        <authorList>
            <consortium name="DOE Joint Genome Institute"/>
            <person name="Mock T."/>
            <person name="Otillar R.P."/>
            <person name="Strauss J."/>
            <person name="Dupont C."/>
            <person name="Frickenhaus S."/>
            <person name="Maumus F."/>
            <person name="Mcmullan M."/>
            <person name="Sanges R."/>
            <person name="Schmutz J."/>
            <person name="Toseland A."/>
            <person name="Valas R."/>
            <person name="Veluchamy A."/>
            <person name="Ward B.J."/>
            <person name="Allen A."/>
            <person name="Barry K."/>
            <person name="Falciatore A."/>
            <person name="Ferrante M."/>
            <person name="Fortunato A.E."/>
            <person name="Gloeckner G."/>
            <person name="Gruber A."/>
            <person name="Hipkin R."/>
            <person name="Janech M."/>
            <person name="Kroth P."/>
            <person name="Leese F."/>
            <person name="Lindquist E."/>
            <person name="Lyon B.R."/>
            <person name="Martin J."/>
            <person name="Mayer C."/>
            <person name="Parker M."/>
            <person name="Quesneville H."/>
            <person name="Raymond J."/>
            <person name="Uhlig C."/>
            <person name="Valentin K.U."/>
            <person name="Worden A.Z."/>
            <person name="Armbrust E.V."/>
            <person name="Bowler C."/>
            <person name="Green B."/>
            <person name="Moulton V."/>
            <person name="Van Oosterhout C."/>
            <person name="Grigoriev I."/>
        </authorList>
    </citation>
    <scope>NUCLEOTIDE SEQUENCE [LARGE SCALE GENOMIC DNA]</scope>
    <source>
        <strain evidence="5 6">CCMP1102</strain>
    </source>
</reference>
<proteinExistence type="predicted"/>
<evidence type="ECO:0000313" key="5">
    <source>
        <dbReference type="EMBL" id="OEU09721.1"/>
    </source>
</evidence>
<dbReference type="InterPro" id="IPR013078">
    <property type="entry name" value="His_Pase_superF_clade-1"/>
</dbReference>
<name>A0A1E7EUR7_9STRA</name>
<evidence type="ECO:0000256" key="2">
    <source>
        <dbReference type="ARBA" id="ARBA00022840"/>
    </source>
</evidence>
<dbReference type="GO" id="GO:0004331">
    <property type="term" value="F:fructose-2,6-bisphosphate 2-phosphatase activity"/>
    <property type="evidence" value="ECO:0007669"/>
    <property type="project" value="TreeGrafter"/>
</dbReference>
<dbReference type="SUPFAM" id="SSF52540">
    <property type="entry name" value="P-loop containing nucleoside triphosphate hydrolases"/>
    <property type="match status" value="1"/>
</dbReference>
<dbReference type="KEGG" id="fcy:FRACYDRAFT_277248"/>
<dbReference type="GO" id="GO:0005524">
    <property type="term" value="F:ATP binding"/>
    <property type="evidence" value="ECO:0007669"/>
    <property type="project" value="UniProtKB-KW"/>
</dbReference>
<dbReference type="FunFam" id="3.40.50.300:FF:000644">
    <property type="entry name" value="GpmB, Fructose-2,6-bisphosphatase"/>
    <property type="match status" value="1"/>
</dbReference>
<dbReference type="Gene3D" id="3.40.50.1240">
    <property type="entry name" value="Phosphoglycerate mutase-like"/>
    <property type="match status" value="1"/>
</dbReference>
<dbReference type="SUPFAM" id="SSF53254">
    <property type="entry name" value="Phosphoglycerate mutase-like"/>
    <property type="match status" value="1"/>
</dbReference>
<accession>A0A1E7EUR7</accession>
<dbReference type="Pfam" id="PF00300">
    <property type="entry name" value="His_Phos_1"/>
    <property type="match status" value="2"/>
</dbReference>
<dbReference type="GO" id="GO:0006000">
    <property type="term" value="P:fructose metabolic process"/>
    <property type="evidence" value="ECO:0007669"/>
    <property type="project" value="InterPro"/>
</dbReference>
<dbReference type="AlphaFoldDB" id="A0A1E7EUR7"/>
<dbReference type="Pfam" id="PF01591">
    <property type="entry name" value="6PF2K"/>
    <property type="match status" value="1"/>
</dbReference>
<dbReference type="InParanoid" id="A0A1E7EUR7"/>
<feature type="region of interest" description="Disordered" evidence="3">
    <location>
        <begin position="264"/>
        <end position="298"/>
    </location>
</feature>
<dbReference type="GO" id="GO:0003873">
    <property type="term" value="F:6-phosphofructo-2-kinase activity"/>
    <property type="evidence" value="ECO:0007669"/>
    <property type="project" value="InterPro"/>
</dbReference>
<organism evidence="5 6">
    <name type="scientific">Fragilariopsis cylindrus CCMP1102</name>
    <dbReference type="NCBI Taxonomy" id="635003"/>
    <lineage>
        <taxon>Eukaryota</taxon>
        <taxon>Sar</taxon>
        <taxon>Stramenopiles</taxon>
        <taxon>Ochrophyta</taxon>
        <taxon>Bacillariophyta</taxon>
        <taxon>Bacillariophyceae</taxon>
        <taxon>Bacillariophycidae</taxon>
        <taxon>Bacillariales</taxon>
        <taxon>Bacillariaceae</taxon>
        <taxon>Fragilariopsis</taxon>
    </lineage>
</organism>
<feature type="compositionally biased region" description="Basic residues" evidence="3">
    <location>
        <begin position="265"/>
        <end position="274"/>
    </location>
</feature>
<evidence type="ECO:0000259" key="4">
    <source>
        <dbReference type="Pfam" id="PF01591"/>
    </source>
</evidence>
<protein>
    <submittedName>
        <fullName evidence="5">Putative bifunctional fructose-2,6-bisphosphate 2-phosphatase</fullName>
    </submittedName>
</protein>
<dbReference type="InterPro" id="IPR003094">
    <property type="entry name" value="6Pfruct_kin"/>
</dbReference>
<dbReference type="CDD" id="cd07067">
    <property type="entry name" value="HP_PGM_like"/>
    <property type="match status" value="1"/>
</dbReference>
<feature type="compositionally biased region" description="Acidic residues" evidence="3">
    <location>
        <begin position="281"/>
        <end position="292"/>
    </location>
</feature>
<feature type="region of interest" description="Disordered" evidence="3">
    <location>
        <begin position="505"/>
        <end position="577"/>
    </location>
</feature>
<dbReference type="InterPro" id="IPR027417">
    <property type="entry name" value="P-loop_NTPase"/>
</dbReference>
<sequence>MGSTASDKLVIVMVGLPATGKTHIAKRICRFLSFFHDIPSQIFNVGDYRRQLCGAQLPASFYSSTNVDGVAQRKVACDAALADLMEYMRQDGVRVAALDATNSTKKRRMHIVSTLKKEKNNIKCIFIESICDDEAILRENIHKVKLSTPDYKGIEEKDAVDDFLARRANYDKNYEPVDDEDGVSYCKIVNSHKYIVHNIRGYLSLKIVHFVMNLHTLPRTFYFTRHGQSEYNLLGKIGGDSGLTPAGLEYARRLAHFAKEEIARPRRKDTKKRSNSHDFFNDSDDDDDDEKDDDKLVEDNEERPCRLWTSTMRRTQETAQFISHKKFNHTFDNGESFDWSQFRPKPRRNLDELYAGTCDGMTYKEIQDTYPDEFARRQADKLSYRYPRGESYMDVTLRLEPLAQEMERIREPLLIVGHQGILRILYAYFMGLDRKEAPYVSIPLNNVIELTPHAYGCHEKRYCLMMKEEMLVDGQDEPITSMPMAKRGLMAPGLYDVNGNGGGGGGGANSKNNGGGANNNNDNGDANKSNNGDANNNSHVSPNAIPSSSTLTHSGSSVQEIDAEYSKDDPIMNAPSC</sequence>
<dbReference type="Gene3D" id="3.40.50.300">
    <property type="entry name" value="P-loop containing nucleotide triphosphate hydrolases"/>
    <property type="match status" value="1"/>
</dbReference>
<evidence type="ECO:0000313" key="6">
    <source>
        <dbReference type="Proteomes" id="UP000095751"/>
    </source>
</evidence>
<dbReference type="Proteomes" id="UP000095751">
    <property type="component" value="Unassembled WGS sequence"/>
</dbReference>
<dbReference type="PRINTS" id="PR00991">
    <property type="entry name" value="6PFRUCTKNASE"/>
</dbReference>
<feature type="compositionally biased region" description="Gly residues" evidence="3">
    <location>
        <begin position="505"/>
        <end position="517"/>
    </location>
</feature>
<dbReference type="EMBL" id="KV784374">
    <property type="protein sequence ID" value="OEU09721.1"/>
    <property type="molecule type" value="Genomic_DNA"/>
</dbReference>
<gene>
    <name evidence="5" type="primary">PFKFB1_1</name>
    <name evidence="5" type="ORF">FRACYDRAFT_277248</name>
</gene>
<feature type="compositionally biased region" description="Low complexity" evidence="3">
    <location>
        <begin position="518"/>
        <end position="538"/>
    </location>
</feature>
<dbReference type="PANTHER" id="PTHR10606:SF44">
    <property type="entry name" value="6-PHOSPHOFRUCTO 2-KINASE_FRUCTOSE 2,6-BISPHOSPHATASE LONG FORM"/>
    <property type="match status" value="1"/>
</dbReference>
<dbReference type="OrthoDB" id="267323at2759"/>
<dbReference type="InterPro" id="IPR013079">
    <property type="entry name" value="6Phosfructo_kin"/>
</dbReference>
<keyword evidence="6" id="KW-1185">Reference proteome</keyword>
<evidence type="ECO:0000256" key="1">
    <source>
        <dbReference type="ARBA" id="ARBA00022741"/>
    </source>
</evidence>
<keyword evidence="1" id="KW-0547">Nucleotide-binding</keyword>